<dbReference type="SMART" id="SM00240">
    <property type="entry name" value="FHA"/>
    <property type="match status" value="1"/>
</dbReference>
<feature type="region of interest" description="Disordered" evidence="15">
    <location>
        <begin position="656"/>
        <end position="710"/>
    </location>
</feature>
<name>A0A1V4L1F3_PATFA</name>
<dbReference type="PANTHER" id="PTHR23106">
    <property type="entry name" value="ANGIOGENIC FACTOR WITH G PATCH AND FHA DOMAINS 1"/>
    <property type="match status" value="1"/>
</dbReference>
<evidence type="ECO:0000256" key="2">
    <source>
        <dbReference type="ARBA" id="ARBA00004613"/>
    </source>
</evidence>
<evidence type="ECO:0000256" key="15">
    <source>
        <dbReference type="SAM" id="MobiDB-lite"/>
    </source>
</evidence>
<reference evidence="18 19" key="1">
    <citation type="submission" date="2016-02" db="EMBL/GenBank/DDBJ databases">
        <title>Band-tailed pigeon sequencing and assembly.</title>
        <authorList>
            <person name="Soares A.E."/>
            <person name="Novak B.J."/>
            <person name="Rice E.S."/>
            <person name="O'Connell B."/>
            <person name="Chang D."/>
            <person name="Weber S."/>
            <person name="Shapiro B."/>
        </authorList>
    </citation>
    <scope>NUCLEOTIDE SEQUENCE [LARGE SCALE GENOMIC DNA]</scope>
    <source>
        <strain evidence="18">BTP2013</strain>
        <tissue evidence="18">Blood</tissue>
    </source>
</reference>
<evidence type="ECO:0000256" key="14">
    <source>
        <dbReference type="ARBA" id="ARBA00080673"/>
    </source>
</evidence>
<evidence type="ECO:0000313" key="19">
    <source>
        <dbReference type="Proteomes" id="UP000190648"/>
    </source>
</evidence>
<dbReference type="InterPro" id="IPR035624">
    <property type="entry name" value="AGGF1_OCRE"/>
</dbReference>
<feature type="compositionally biased region" description="Basic and acidic residues" evidence="15">
    <location>
        <begin position="66"/>
        <end position="78"/>
    </location>
</feature>
<dbReference type="CDD" id="cd22686">
    <property type="entry name" value="FHA_AGGF1"/>
    <property type="match status" value="1"/>
</dbReference>
<dbReference type="GO" id="GO:0030154">
    <property type="term" value="P:cell differentiation"/>
    <property type="evidence" value="ECO:0007669"/>
    <property type="project" value="UniProtKB-KW"/>
</dbReference>
<dbReference type="STRING" id="372326.A0A1V4L1F3"/>
<evidence type="ECO:0000256" key="9">
    <source>
        <dbReference type="ARBA" id="ARBA00022990"/>
    </source>
</evidence>
<dbReference type="Gene3D" id="2.60.200.20">
    <property type="match status" value="1"/>
</dbReference>
<feature type="region of interest" description="Disordered" evidence="15">
    <location>
        <begin position="194"/>
        <end position="213"/>
    </location>
</feature>
<dbReference type="GO" id="GO:0045766">
    <property type="term" value="P:positive regulation of angiogenesis"/>
    <property type="evidence" value="ECO:0007669"/>
    <property type="project" value="TreeGrafter"/>
</dbReference>
<dbReference type="InterPro" id="IPR041591">
    <property type="entry name" value="OCRE"/>
</dbReference>
<comment type="caution">
    <text evidence="18">The sequence shown here is derived from an EMBL/GenBank/DDBJ whole genome shotgun (WGS) entry which is preliminary data.</text>
</comment>
<dbReference type="InterPro" id="IPR000467">
    <property type="entry name" value="G_patch_dom"/>
</dbReference>
<dbReference type="SMART" id="SM00443">
    <property type="entry name" value="G_patch"/>
    <property type="match status" value="1"/>
</dbReference>
<proteinExistence type="predicted"/>
<dbReference type="InterPro" id="IPR000253">
    <property type="entry name" value="FHA_dom"/>
</dbReference>
<comment type="function">
    <text evidence="11">Promotes angiogenesis and the proliferation of endothelial cells. Able to bind to endothelial cells and promote cell proliferation, suggesting that it may act in an autocrine fashion.</text>
</comment>
<dbReference type="AlphaFoldDB" id="A0A1V4L1F3"/>
<dbReference type="EMBL" id="LSYS01000242">
    <property type="protein sequence ID" value="OPJ90495.1"/>
    <property type="molecule type" value="Genomic_DNA"/>
</dbReference>
<accession>A0A1V4L1F3</accession>
<evidence type="ECO:0000256" key="6">
    <source>
        <dbReference type="ARBA" id="ARBA00022553"/>
    </source>
</evidence>
<dbReference type="FunFam" id="2.60.200.20:FF:000016">
    <property type="entry name" value="Angiogenic factor with G patch and FHA domains 1"/>
    <property type="match status" value="1"/>
</dbReference>
<evidence type="ECO:0000256" key="5">
    <source>
        <dbReference type="ARBA" id="ARBA00022525"/>
    </source>
</evidence>
<feature type="compositionally biased region" description="Polar residues" evidence="15">
    <location>
        <begin position="287"/>
        <end position="302"/>
    </location>
</feature>
<feature type="domain" description="FHA" evidence="16">
    <location>
        <begin position="430"/>
        <end position="483"/>
    </location>
</feature>
<comment type="subcellular location">
    <subcellularLocation>
        <location evidence="1">Cytoplasm</location>
    </subcellularLocation>
    <subcellularLocation>
        <location evidence="2">Secreted</location>
    </subcellularLocation>
</comment>
<evidence type="ECO:0000256" key="10">
    <source>
        <dbReference type="ARBA" id="ARBA00023054"/>
    </source>
</evidence>
<dbReference type="CDD" id="cd16164">
    <property type="entry name" value="OCRE_VG5Q"/>
    <property type="match status" value="1"/>
</dbReference>
<dbReference type="SUPFAM" id="SSF49879">
    <property type="entry name" value="SMAD/FHA domain"/>
    <property type="match status" value="1"/>
</dbReference>
<feature type="region of interest" description="Disordered" evidence="15">
    <location>
        <begin position="286"/>
        <end position="400"/>
    </location>
</feature>
<keyword evidence="10" id="KW-0175">Coiled coil</keyword>
<evidence type="ECO:0000259" key="16">
    <source>
        <dbReference type="PROSITE" id="PS50006"/>
    </source>
</evidence>
<dbReference type="InterPro" id="IPR053027">
    <property type="entry name" value="AGGF1"/>
</dbReference>
<sequence>MTSEALRRQVEELTKKLRKRKEKDTSSVEVQTEDYAVWSQADYYYYENYYNHTDSQDCGSELPVQHNHETEGTERNSTEDSETGASIPLRVDTTDIPEGGEEENFIQNSQEAEDTSVPEGSLAESLRAAAEAAVSQTGFIYDENTGLYYDHSTGFYYNSENQLYYDPATGIYYYCDVESGRYQFHSRVDLQSYQASGTQHTKDKKGKKKRKEPERIAANEYKVRQLTETMANLKISSFGLAASGEVADCSDSGKIQKLLKTGVMVILAECLYRILGLSDLDTEEQKSSNSLNCFSTTEQVSSAEEEESPNVRKKTKMDTKARNSLTTKESVSTDSINSHSRKSTPDTGAYTDDSRTADTESEPEEGEITDTECEAYSSEDEVTSEETADSEDSEDEDEEKIWPPCIRVIVIRSPVLQTGSLYIITAVRPATIGREKDAGHTLQIPEVGVSKFHAEVYFDHDLQSYVLVDQGSQNGTVVNGNQILQPKTKCDPYILEHGDEVKIGETVLSFHIHPGSDTCDGCEPGQVRAHLRLDRKKESSVCPALSKEERELVRRKALKQIRVKYGLQNIEYEDNKALKNPKYKDRAGKRRETVGSAGIFERDDSPASVHTEISNSNKGHKMLEKMGWKKGEGLGKDGSGMKNPIQLQLHKMHAGLGTSRPSSIEDVQIIQSKNKKNWDKARERFAENFQEPKSQKEMPKITSWVKGTVE</sequence>
<feature type="region of interest" description="Disordered" evidence="15">
    <location>
        <begin position="56"/>
        <end position="101"/>
    </location>
</feature>
<dbReference type="OrthoDB" id="2538319at2759"/>
<evidence type="ECO:0000313" key="18">
    <source>
        <dbReference type="EMBL" id="OPJ90495.1"/>
    </source>
</evidence>
<keyword evidence="19" id="KW-1185">Reference proteome</keyword>
<dbReference type="Pfam" id="PF01585">
    <property type="entry name" value="G-patch"/>
    <property type="match status" value="1"/>
</dbReference>
<dbReference type="InterPro" id="IPR008984">
    <property type="entry name" value="SMAD_FHA_dom_sf"/>
</dbReference>
<protein>
    <recommendedName>
        <fullName evidence="13">Angiogenic factor with G patch and FHA domains 1</fullName>
    </recommendedName>
    <alternativeName>
        <fullName evidence="14">Angiogenic factor VG5Q</fullName>
    </alternativeName>
</protein>
<evidence type="ECO:0000256" key="12">
    <source>
        <dbReference type="ARBA" id="ARBA00062654"/>
    </source>
</evidence>
<dbReference type="PROSITE" id="PS50006">
    <property type="entry name" value="FHA_DOMAIN"/>
    <property type="match status" value="1"/>
</dbReference>
<keyword evidence="9" id="KW-0007">Acetylation</keyword>
<feature type="domain" description="G-patch" evidence="17">
    <location>
        <begin position="615"/>
        <end position="661"/>
    </location>
</feature>
<keyword evidence="8" id="KW-0221">Differentiation</keyword>
<keyword evidence="5" id="KW-0964">Secreted</keyword>
<dbReference type="GO" id="GO:0001525">
    <property type="term" value="P:angiogenesis"/>
    <property type="evidence" value="ECO:0007669"/>
    <property type="project" value="UniProtKB-KW"/>
</dbReference>
<dbReference type="Pfam" id="PF00498">
    <property type="entry name" value="FHA"/>
    <property type="match status" value="1"/>
</dbReference>
<keyword evidence="6" id="KW-0597">Phosphoprotein</keyword>
<evidence type="ECO:0000256" key="13">
    <source>
        <dbReference type="ARBA" id="ARBA00067796"/>
    </source>
</evidence>
<evidence type="ECO:0000256" key="11">
    <source>
        <dbReference type="ARBA" id="ARBA00053945"/>
    </source>
</evidence>
<evidence type="ECO:0000256" key="7">
    <source>
        <dbReference type="ARBA" id="ARBA00022657"/>
    </source>
</evidence>
<dbReference type="Proteomes" id="UP000190648">
    <property type="component" value="Unassembled WGS sequence"/>
</dbReference>
<comment type="subunit">
    <text evidence="12">Interacts with the secreted angiogenic factor TNFSF12.</text>
</comment>
<dbReference type="Pfam" id="PF17780">
    <property type="entry name" value="OCRE"/>
    <property type="match status" value="1"/>
</dbReference>
<evidence type="ECO:0000256" key="8">
    <source>
        <dbReference type="ARBA" id="ARBA00022782"/>
    </source>
</evidence>
<evidence type="ECO:0000259" key="17">
    <source>
        <dbReference type="PROSITE" id="PS50174"/>
    </source>
</evidence>
<dbReference type="GO" id="GO:0005576">
    <property type="term" value="C:extracellular region"/>
    <property type="evidence" value="ECO:0007669"/>
    <property type="project" value="UniProtKB-SubCell"/>
</dbReference>
<dbReference type="PROSITE" id="PS50174">
    <property type="entry name" value="G_PATCH"/>
    <property type="match status" value="1"/>
</dbReference>
<evidence type="ECO:0000256" key="3">
    <source>
        <dbReference type="ARBA" id="ARBA00022473"/>
    </source>
</evidence>
<feature type="compositionally biased region" description="Polar residues" evidence="15">
    <location>
        <begin position="322"/>
        <end position="338"/>
    </location>
</feature>
<feature type="compositionally biased region" description="Acidic residues" evidence="15">
    <location>
        <begin position="359"/>
        <end position="399"/>
    </location>
</feature>
<gene>
    <name evidence="18" type="primary">AGGF1</name>
    <name evidence="18" type="ORF">AV530_008676</name>
</gene>
<evidence type="ECO:0000256" key="1">
    <source>
        <dbReference type="ARBA" id="ARBA00004496"/>
    </source>
</evidence>
<dbReference type="GO" id="GO:0003676">
    <property type="term" value="F:nucleic acid binding"/>
    <property type="evidence" value="ECO:0007669"/>
    <property type="project" value="InterPro"/>
</dbReference>
<evidence type="ECO:0000256" key="4">
    <source>
        <dbReference type="ARBA" id="ARBA00022490"/>
    </source>
</evidence>
<organism evidence="18 19">
    <name type="scientific">Patagioenas fasciata monilis</name>
    <dbReference type="NCBI Taxonomy" id="372326"/>
    <lineage>
        <taxon>Eukaryota</taxon>
        <taxon>Metazoa</taxon>
        <taxon>Chordata</taxon>
        <taxon>Craniata</taxon>
        <taxon>Vertebrata</taxon>
        <taxon>Euteleostomi</taxon>
        <taxon>Archelosauria</taxon>
        <taxon>Archosauria</taxon>
        <taxon>Dinosauria</taxon>
        <taxon>Saurischia</taxon>
        <taxon>Theropoda</taxon>
        <taxon>Coelurosauria</taxon>
        <taxon>Aves</taxon>
        <taxon>Neognathae</taxon>
        <taxon>Neoaves</taxon>
        <taxon>Columbimorphae</taxon>
        <taxon>Columbiformes</taxon>
        <taxon>Columbidae</taxon>
        <taxon>Patagioenas</taxon>
    </lineage>
</organism>
<keyword evidence="3" id="KW-0217">Developmental protein</keyword>
<keyword evidence="4" id="KW-0963">Cytoplasm</keyword>
<dbReference type="GO" id="GO:0005737">
    <property type="term" value="C:cytoplasm"/>
    <property type="evidence" value="ECO:0007669"/>
    <property type="project" value="UniProtKB-SubCell"/>
</dbReference>
<feature type="compositionally biased region" description="Basic and acidic residues" evidence="15">
    <location>
        <begin position="676"/>
        <end position="686"/>
    </location>
</feature>
<dbReference type="PANTHER" id="PTHR23106:SF24">
    <property type="entry name" value="ANGIOGENIC FACTOR WITH G PATCH AND FHA DOMAINS 1"/>
    <property type="match status" value="1"/>
</dbReference>
<keyword evidence="7" id="KW-0037">Angiogenesis</keyword>